<dbReference type="AlphaFoldDB" id="A0A9W5WTM1"/>
<dbReference type="GO" id="GO:0016887">
    <property type="term" value="F:ATP hydrolysis activity"/>
    <property type="evidence" value="ECO:0007669"/>
    <property type="project" value="InterPro"/>
</dbReference>
<dbReference type="Gene3D" id="3.40.50.300">
    <property type="entry name" value="P-loop containing nucleotide triphosphate hydrolases"/>
    <property type="match status" value="1"/>
</dbReference>
<dbReference type="SUPFAM" id="SSF52540">
    <property type="entry name" value="P-loop containing nucleoside triphosphate hydrolases"/>
    <property type="match status" value="1"/>
</dbReference>
<gene>
    <name evidence="4" type="ORF">BaOVIS_004290</name>
</gene>
<evidence type="ECO:0000256" key="3">
    <source>
        <dbReference type="ARBA" id="ARBA00022840"/>
    </source>
</evidence>
<keyword evidence="3" id="KW-0067">ATP-binding</keyword>
<dbReference type="InterPro" id="IPR005654">
    <property type="entry name" value="ATPase_AFG1-like"/>
</dbReference>
<organism evidence="4 5">
    <name type="scientific">Babesia ovis</name>
    <dbReference type="NCBI Taxonomy" id="5869"/>
    <lineage>
        <taxon>Eukaryota</taxon>
        <taxon>Sar</taxon>
        <taxon>Alveolata</taxon>
        <taxon>Apicomplexa</taxon>
        <taxon>Aconoidasida</taxon>
        <taxon>Piroplasmida</taxon>
        <taxon>Babesiidae</taxon>
        <taxon>Babesia</taxon>
    </lineage>
</organism>
<reference evidence="4" key="1">
    <citation type="submission" date="2019-12" db="EMBL/GenBank/DDBJ databases">
        <title>Genome sequence of Babesia ovis.</title>
        <authorList>
            <person name="Yamagishi J."/>
            <person name="Sevinc F."/>
            <person name="Xuan X."/>
        </authorList>
    </citation>
    <scope>NUCLEOTIDE SEQUENCE</scope>
    <source>
        <strain evidence="4">Selcuk</strain>
    </source>
</reference>
<dbReference type="PANTHER" id="PTHR12169">
    <property type="entry name" value="ATPASE N2B"/>
    <property type="match status" value="1"/>
</dbReference>
<dbReference type="GO" id="GO:0005524">
    <property type="term" value="F:ATP binding"/>
    <property type="evidence" value="ECO:0007669"/>
    <property type="project" value="UniProtKB-KW"/>
</dbReference>
<evidence type="ECO:0000313" key="4">
    <source>
        <dbReference type="EMBL" id="GFE53025.1"/>
    </source>
</evidence>
<keyword evidence="5" id="KW-1185">Reference proteome</keyword>
<sequence>MNLAYRIRSLVVDISGARKHELRDCIEKVQHCVSLARQQGREISSVEYAHIPRKRWRVTYLKSRFKHRKAIRHYVFERYTYRVSFSAPFDVSVALNSVLSSLIGGLRASCTFAWQFGSIPSSDHCLREDAIVRKLEAPRLPVDKLTPSQRDLCIQLERLRTSIDRQPVQTGWFNFIKRVPPPSAVRGMYIYGGVGQGKTVLMDAFYSHVASNKIRIHFHEFMIRVQRNLHELKACNDGDIMNVVAQRVVGDAKLLCLDEFFVNHISDAMILRPLFERIFNMGVVVVCTSNRPPDDLYSGGLNRDRFLPFIPLLKSHCDLFNLQAHDFRQEQNFVKSSGDVEQVYFVNPDNDTLLETFKNRVRGKLEQDKLIKVSDLRSVKVPFCSGKEAYFRFGNLCGSGGNDGKVQVSLGTEGFVVLSKTFHTFWISRVPEFDASNETDGRLRSFMLLIDVLYERNIKLFMSAKVPLLRLFGMVGILKIAENFQVNLMKTYASSGHFCTAFPQPFTREGFQKMSCDLGLSPGASLLLFDAILPPGSVSVESQHIWDVCENHRRLLRGLPPTSSHLYRFDVRDDSVQENEFACSRALSRLFHMSSGSYLQQHRDLFGSS</sequence>
<evidence type="ECO:0000313" key="5">
    <source>
        <dbReference type="Proteomes" id="UP001057455"/>
    </source>
</evidence>
<protein>
    <submittedName>
        <fullName evidence="4">AFG1 family protein, putative</fullName>
    </submittedName>
</protein>
<dbReference type="Proteomes" id="UP001057455">
    <property type="component" value="Unassembled WGS sequence"/>
</dbReference>
<evidence type="ECO:0000256" key="2">
    <source>
        <dbReference type="ARBA" id="ARBA00022741"/>
    </source>
</evidence>
<name>A0A9W5WTM1_BABOV</name>
<proteinExistence type="inferred from homology"/>
<dbReference type="GO" id="GO:0005739">
    <property type="term" value="C:mitochondrion"/>
    <property type="evidence" value="ECO:0007669"/>
    <property type="project" value="TreeGrafter"/>
</dbReference>
<dbReference type="EMBL" id="BLIY01000003">
    <property type="protein sequence ID" value="GFE53025.1"/>
    <property type="molecule type" value="Genomic_DNA"/>
</dbReference>
<comment type="caution">
    <text evidence="4">The sequence shown here is derived from an EMBL/GenBank/DDBJ whole genome shotgun (WGS) entry which is preliminary data.</text>
</comment>
<accession>A0A9W5WTM1</accession>
<dbReference type="NCBIfam" id="NF040713">
    <property type="entry name" value="ZapE"/>
    <property type="match status" value="1"/>
</dbReference>
<dbReference type="InterPro" id="IPR027417">
    <property type="entry name" value="P-loop_NTPase"/>
</dbReference>
<dbReference type="Pfam" id="PF03969">
    <property type="entry name" value="AFG1_ATPase"/>
    <property type="match status" value="1"/>
</dbReference>
<dbReference type="OrthoDB" id="548867at2759"/>
<dbReference type="PANTHER" id="PTHR12169:SF6">
    <property type="entry name" value="AFG1-LIKE ATPASE"/>
    <property type="match status" value="1"/>
</dbReference>
<comment type="similarity">
    <text evidence="1">Belongs to the AFG1 ATPase family.</text>
</comment>
<keyword evidence="2" id="KW-0547">Nucleotide-binding</keyword>
<evidence type="ECO:0000256" key="1">
    <source>
        <dbReference type="ARBA" id="ARBA00010322"/>
    </source>
</evidence>